<dbReference type="EMBL" id="KB206756">
    <property type="protein sequence ID" value="ELP88406.1"/>
    <property type="molecule type" value="Genomic_DNA"/>
</dbReference>
<evidence type="ECO:0000313" key="3">
    <source>
        <dbReference type="Proteomes" id="UP000014680"/>
    </source>
</evidence>
<dbReference type="VEuPathDB" id="AmoebaDB:EIN_229290"/>
<dbReference type="KEGG" id="eiv:EIN_229290"/>
<accession>A0A0A1U2W5</accession>
<evidence type="ECO:0000313" key="2">
    <source>
        <dbReference type="EMBL" id="ELP88406.1"/>
    </source>
</evidence>
<feature type="transmembrane region" description="Helical" evidence="1">
    <location>
        <begin position="81"/>
        <end position="97"/>
    </location>
</feature>
<proteinExistence type="predicted"/>
<dbReference type="OrthoDB" id="27815at2759"/>
<evidence type="ECO:0000256" key="1">
    <source>
        <dbReference type="SAM" id="Phobius"/>
    </source>
</evidence>
<feature type="transmembrane region" description="Helical" evidence="1">
    <location>
        <begin position="295"/>
        <end position="315"/>
    </location>
</feature>
<name>A0A0A1U2W5_ENTIV</name>
<keyword evidence="1" id="KW-0472">Membrane</keyword>
<organism evidence="2 3">
    <name type="scientific">Entamoeba invadens IP1</name>
    <dbReference type="NCBI Taxonomy" id="370355"/>
    <lineage>
        <taxon>Eukaryota</taxon>
        <taxon>Amoebozoa</taxon>
        <taxon>Evosea</taxon>
        <taxon>Archamoebae</taxon>
        <taxon>Mastigamoebida</taxon>
        <taxon>Entamoebidae</taxon>
        <taxon>Entamoeba</taxon>
    </lineage>
</organism>
<dbReference type="GeneID" id="14887252"/>
<protein>
    <submittedName>
        <fullName evidence="2">Uncharacterized protein</fullName>
    </submittedName>
</protein>
<keyword evidence="1" id="KW-1133">Transmembrane helix</keyword>
<feature type="transmembrane region" description="Helical" evidence="1">
    <location>
        <begin position="104"/>
        <end position="126"/>
    </location>
</feature>
<feature type="transmembrane region" description="Helical" evidence="1">
    <location>
        <begin position="12"/>
        <end position="35"/>
    </location>
</feature>
<feature type="transmembrane region" description="Helical" evidence="1">
    <location>
        <begin position="321"/>
        <end position="348"/>
    </location>
</feature>
<gene>
    <name evidence="2" type="ORF">EIN_229290</name>
</gene>
<feature type="transmembrane region" description="Helical" evidence="1">
    <location>
        <begin position="216"/>
        <end position="234"/>
    </location>
</feature>
<reference evidence="2 3" key="1">
    <citation type="submission" date="2012-10" db="EMBL/GenBank/DDBJ databases">
        <authorList>
            <person name="Zafar N."/>
            <person name="Inman J."/>
            <person name="Hall N."/>
            <person name="Lorenzi H."/>
            <person name="Caler E."/>
        </authorList>
    </citation>
    <scope>NUCLEOTIDE SEQUENCE [LARGE SCALE GENOMIC DNA]</scope>
    <source>
        <strain evidence="2 3">IP1</strain>
    </source>
</reference>
<dbReference type="OMA" id="EMCGHHC"/>
<dbReference type="Proteomes" id="UP000014680">
    <property type="component" value="Unassembled WGS sequence"/>
</dbReference>
<sequence length="360" mass="41101">MDGGTPPNYSFNFTHILTLFSVILFSELIFTQSYFPQAFPLLPNPLERISTSIEYEMCGHHCPFHPSICSILGFLDILIENYWVTIISLSIIARFLGNLPQNTVLVWFVVHVVSYAVMGIVLFSIFNVGLTTPFLCTPAQTILRYLFGKGGEQYFYWVDYLMNHIKGNYIEQCLSFIFNIWNRATVIVGLDKPFVYIICGLCTLFRRSYAFTTKSVVPNILIIFSISVFGILFNEVPFISAIVWTLFTYFVGHIGFLFFLHFGALLFLPIFAYSAFATACRLIPLLLLFGISEDLCNVATLAVFVWLMTWMYSWANSWTNLSAVLVIFFGITQIFSASIENIVFLFMLTELFTRPINPSV</sequence>
<dbReference type="RefSeq" id="XP_004255177.1">
    <property type="nucleotide sequence ID" value="XM_004255129.1"/>
</dbReference>
<keyword evidence="3" id="KW-1185">Reference proteome</keyword>
<dbReference type="AlphaFoldDB" id="A0A0A1U2W5"/>
<keyword evidence="1" id="KW-0812">Transmembrane</keyword>